<evidence type="ECO:0000313" key="6">
    <source>
        <dbReference type="Proteomes" id="UP001596264"/>
    </source>
</evidence>
<evidence type="ECO:0000256" key="2">
    <source>
        <dbReference type="ARBA" id="ARBA00008770"/>
    </source>
</evidence>
<dbReference type="InterPro" id="IPR023214">
    <property type="entry name" value="HAD_sf"/>
</dbReference>
<dbReference type="Pfam" id="PF02358">
    <property type="entry name" value="Trehalose_PPase"/>
    <property type="match status" value="1"/>
</dbReference>
<dbReference type="EC" id="3.1.3.12" evidence="4"/>
<dbReference type="InterPro" id="IPR006379">
    <property type="entry name" value="HAD-SF_hydro_IIB"/>
</dbReference>
<dbReference type="Proteomes" id="UP001596264">
    <property type="component" value="Unassembled WGS sequence"/>
</dbReference>
<sequence length="297" mass="32889">MTSGRSPSINRRPIYIPPKNFADYLSYQQEYCLFLDIDGTLADFTMNPKDSVIPDSTLILLQKIQSHGIKIAVVTGRSLAEARQMLSPLILPIAATHGLEIAFDDSSDTNQTNVVSVDTMELAVIKQSIIQSCIPFDDFTVENKPYSVALHFRKNPALADEAYAIMAETLKTHNNWSLKSGKYVWEVVPKGVNKGTAILTLLEKMQSSESLCPIFMGDDITDEAGFVAVQGESKSLEDDSQLIKGMGIKVGCEPTHADYYVRNTHEVTVLLNSFLSFCQKHTAPVEATVRVRGRRVI</sequence>
<dbReference type="InterPro" id="IPR036412">
    <property type="entry name" value="HAD-like_sf"/>
</dbReference>
<dbReference type="PANTHER" id="PTHR43768:SF3">
    <property type="entry name" value="TREHALOSE 6-PHOSPHATE PHOSPHATASE"/>
    <property type="match status" value="1"/>
</dbReference>
<dbReference type="InterPro" id="IPR044651">
    <property type="entry name" value="OTSB-like"/>
</dbReference>
<dbReference type="Gene3D" id="3.40.50.1000">
    <property type="entry name" value="HAD superfamily/HAD-like"/>
    <property type="match status" value="1"/>
</dbReference>
<dbReference type="SUPFAM" id="SSF56784">
    <property type="entry name" value="HAD-like"/>
    <property type="match status" value="1"/>
</dbReference>
<comment type="function">
    <text evidence="4">Removes the phosphate from trehalose 6-phosphate to produce free trehalose.</text>
</comment>
<comment type="similarity">
    <text evidence="2 4">Belongs to the trehalose phosphatase family.</text>
</comment>
<proteinExistence type="inferred from homology"/>
<keyword evidence="4" id="KW-0479">Metal-binding</keyword>
<dbReference type="NCBIfam" id="TIGR00685">
    <property type="entry name" value="T6PP"/>
    <property type="match status" value="1"/>
</dbReference>
<comment type="caution">
    <text evidence="5">The sequence shown here is derived from an EMBL/GenBank/DDBJ whole genome shotgun (WGS) entry which is preliminary data.</text>
</comment>
<evidence type="ECO:0000313" key="5">
    <source>
        <dbReference type="EMBL" id="MFC6381503.1"/>
    </source>
</evidence>
<accession>A0ABW1WA69</accession>
<keyword evidence="4" id="KW-0460">Magnesium</keyword>
<comment type="catalytic activity">
    <reaction evidence="4">
        <text>alpha,alpha-trehalose 6-phosphate + H2O = alpha,alpha-trehalose + phosphate</text>
        <dbReference type="Rhea" id="RHEA:23420"/>
        <dbReference type="ChEBI" id="CHEBI:15377"/>
        <dbReference type="ChEBI" id="CHEBI:16551"/>
        <dbReference type="ChEBI" id="CHEBI:43474"/>
        <dbReference type="ChEBI" id="CHEBI:58429"/>
        <dbReference type="EC" id="3.1.3.12"/>
    </reaction>
</comment>
<evidence type="ECO:0000256" key="3">
    <source>
        <dbReference type="ARBA" id="ARBA00022801"/>
    </source>
</evidence>
<comment type="pathway">
    <text evidence="1 4">Glycan biosynthesis; trehalose biosynthesis.</text>
</comment>
<dbReference type="NCBIfam" id="TIGR01484">
    <property type="entry name" value="HAD-SF-IIB"/>
    <property type="match status" value="1"/>
</dbReference>
<dbReference type="GO" id="GO:0004805">
    <property type="term" value="F:trehalose-phosphatase activity"/>
    <property type="evidence" value="ECO:0007669"/>
    <property type="project" value="UniProtKB-EC"/>
</dbReference>
<name>A0ABW1WA69_9GAMM</name>
<keyword evidence="6" id="KW-1185">Reference proteome</keyword>
<organism evidence="5 6">
    <name type="scientific">Psychrobacter glacincola</name>
    <dbReference type="NCBI Taxonomy" id="56810"/>
    <lineage>
        <taxon>Bacteria</taxon>
        <taxon>Pseudomonadati</taxon>
        <taxon>Pseudomonadota</taxon>
        <taxon>Gammaproteobacteria</taxon>
        <taxon>Moraxellales</taxon>
        <taxon>Moraxellaceae</taxon>
        <taxon>Psychrobacter</taxon>
    </lineage>
</organism>
<dbReference type="InterPro" id="IPR003337">
    <property type="entry name" value="Trehalose_PPase"/>
</dbReference>
<evidence type="ECO:0000256" key="4">
    <source>
        <dbReference type="RuleBase" id="RU361117"/>
    </source>
</evidence>
<dbReference type="Gene3D" id="3.30.70.1020">
    <property type="entry name" value="Trehalose-6-phosphate phosphatase related protein, domain 2"/>
    <property type="match status" value="1"/>
</dbReference>
<keyword evidence="3 4" id="KW-0378">Hydrolase</keyword>
<protein>
    <recommendedName>
        <fullName evidence="4">Trehalose 6-phosphate phosphatase</fullName>
        <ecNumber evidence="4">3.1.3.12</ecNumber>
    </recommendedName>
</protein>
<dbReference type="PANTHER" id="PTHR43768">
    <property type="entry name" value="TREHALOSE 6-PHOSPHATE PHOSPHATASE"/>
    <property type="match status" value="1"/>
</dbReference>
<evidence type="ECO:0000256" key="1">
    <source>
        <dbReference type="ARBA" id="ARBA00005199"/>
    </source>
</evidence>
<comment type="cofactor">
    <cofactor evidence="4">
        <name>Mg(2+)</name>
        <dbReference type="ChEBI" id="CHEBI:18420"/>
    </cofactor>
</comment>
<dbReference type="EMBL" id="JBHSTZ010000025">
    <property type="protein sequence ID" value="MFC6381503.1"/>
    <property type="molecule type" value="Genomic_DNA"/>
</dbReference>
<dbReference type="RefSeq" id="WP_201561700.1">
    <property type="nucleotide sequence ID" value="NZ_CAJGZK010000004.1"/>
</dbReference>
<gene>
    <name evidence="5" type="primary">otsB</name>
    <name evidence="5" type="ORF">ACFP58_08550</name>
</gene>
<reference evidence="6" key="1">
    <citation type="journal article" date="2019" name="Int. J. Syst. Evol. Microbiol.">
        <title>The Global Catalogue of Microorganisms (GCM) 10K type strain sequencing project: providing services to taxonomists for standard genome sequencing and annotation.</title>
        <authorList>
            <consortium name="The Broad Institute Genomics Platform"/>
            <consortium name="The Broad Institute Genome Sequencing Center for Infectious Disease"/>
            <person name="Wu L."/>
            <person name="Ma J."/>
        </authorList>
    </citation>
    <scope>NUCLEOTIDE SEQUENCE [LARGE SCALE GENOMIC DNA]</scope>
    <source>
        <strain evidence="6">CCM 2050</strain>
    </source>
</reference>